<dbReference type="EMBL" id="CAJNOK010009274">
    <property type="protein sequence ID" value="CAF1085366.1"/>
    <property type="molecule type" value="Genomic_DNA"/>
</dbReference>
<evidence type="ECO:0008006" key="6">
    <source>
        <dbReference type="Google" id="ProtNLM"/>
    </source>
</evidence>
<dbReference type="Gene3D" id="1.25.40.20">
    <property type="entry name" value="Ankyrin repeat-containing domain"/>
    <property type="match status" value="1"/>
</dbReference>
<protein>
    <recommendedName>
        <fullName evidence="6">ANK_REP_REGION domain-containing protein</fullName>
    </recommendedName>
</protein>
<dbReference type="SUPFAM" id="SSF48403">
    <property type="entry name" value="Ankyrin repeat"/>
    <property type="match status" value="1"/>
</dbReference>
<sequence length="514" mass="58833">MYHTYHRLTFLHNQVQAIISSAWFVNKTRNLFVRVGLTTILHNGHRFIHPYLLNGSSSDLSIGHCRENVIDNCLYYMLLPKDNSPDGKRLRVVMRGEKDLKNFGTLRVFDMPDAISDDRPNIPTNAKDFRKFYHLHQFQLAFTICEEINGQMLPQPETTVYSIVITDSQTEESSPIDNKNRLIHAYFPTAGSCDGGEQCKSSNFNSAITTTLSSYTLHDGPQAVSSSDQQPLTNGDNLSYTPNLCEYMVFVIQTKLFNLLLLLGETCQHAEKFIESLGTSLDNLLKSGNHKQLFNVCRHIINKNSDCLLHKSIENGHYSLAADLIHCYRNNGLERRNDHGETPMLYAAKYNCLDLIKLFLQKRFELIYDTDSQMNNIFHLLAQNHVSSDTIEFLLNYLSDKSINIQQHFDTKNSEQITPLELAVKLNNSDVIKILKSSGHFRSNDGDDELLDRLNLIHITEKQGSDDTRNQQCSETFHFRPHLSFLRTSLDTTIPEHKSKHCQFAQTLKLIMIA</sequence>
<evidence type="ECO:0000313" key="4">
    <source>
        <dbReference type="EMBL" id="CAF3847865.1"/>
    </source>
</evidence>
<dbReference type="InterPro" id="IPR036770">
    <property type="entry name" value="Ankyrin_rpt-contain_sf"/>
</dbReference>
<dbReference type="EMBL" id="CAJOBA010009291">
    <property type="protein sequence ID" value="CAF3847865.1"/>
    <property type="molecule type" value="Genomic_DNA"/>
</dbReference>
<dbReference type="InterPro" id="IPR002110">
    <property type="entry name" value="Ankyrin_rpt"/>
</dbReference>
<proteinExistence type="predicted"/>
<dbReference type="SMART" id="SM00248">
    <property type="entry name" value="ANK"/>
    <property type="match status" value="3"/>
</dbReference>
<dbReference type="AlphaFoldDB" id="A0A8S2KFN9"/>
<evidence type="ECO:0000313" key="3">
    <source>
        <dbReference type="EMBL" id="CAF1085366.1"/>
    </source>
</evidence>
<keyword evidence="1" id="KW-0677">Repeat</keyword>
<dbReference type="PANTHER" id="PTHR24198:SF165">
    <property type="entry name" value="ANKYRIN REPEAT-CONTAINING PROTEIN-RELATED"/>
    <property type="match status" value="1"/>
</dbReference>
<evidence type="ECO:0000256" key="2">
    <source>
        <dbReference type="ARBA" id="ARBA00023043"/>
    </source>
</evidence>
<keyword evidence="2" id="KW-0040">ANK repeat</keyword>
<dbReference type="Proteomes" id="UP000682733">
    <property type="component" value="Unassembled WGS sequence"/>
</dbReference>
<reference evidence="4" key="1">
    <citation type="submission" date="2021-02" db="EMBL/GenBank/DDBJ databases">
        <authorList>
            <person name="Nowell W R."/>
        </authorList>
    </citation>
    <scope>NUCLEOTIDE SEQUENCE</scope>
</reference>
<gene>
    <name evidence="3" type="ORF">OVA965_LOCUS18571</name>
    <name evidence="4" type="ORF">TMI583_LOCUS18583</name>
</gene>
<name>A0A8S2KFN9_9BILA</name>
<organism evidence="4 5">
    <name type="scientific">Didymodactylos carnosus</name>
    <dbReference type="NCBI Taxonomy" id="1234261"/>
    <lineage>
        <taxon>Eukaryota</taxon>
        <taxon>Metazoa</taxon>
        <taxon>Spiralia</taxon>
        <taxon>Gnathifera</taxon>
        <taxon>Rotifera</taxon>
        <taxon>Eurotatoria</taxon>
        <taxon>Bdelloidea</taxon>
        <taxon>Philodinida</taxon>
        <taxon>Philodinidae</taxon>
        <taxon>Didymodactylos</taxon>
    </lineage>
</organism>
<evidence type="ECO:0000313" key="5">
    <source>
        <dbReference type="Proteomes" id="UP000682733"/>
    </source>
</evidence>
<evidence type="ECO:0000256" key="1">
    <source>
        <dbReference type="ARBA" id="ARBA00022737"/>
    </source>
</evidence>
<accession>A0A8S2KFN9</accession>
<dbReference type="Pfam" id="PF13606">
    <property type="entry name" value="Ank_3"/>
    <property type="match status" value="1"/>
</dbReference>
<comment type="caution">
    <text evidence="4">The sequence shown here is derived from an EMBL/GenBank/DDBJ whole genome shotgun (WGS) entry which is preliminary data.</text>
</comment>
<dbReference type="PANTHER" id="PTHR24198">
    <property type="entry name" value="ANKYRIN REPEAT AND PROTEIN KINASE DOMAIN-CONTAINING PROTEIN"/>
    <property type="match status" value="1"/>
</dbReference>
<dbReference type="Proteomes" id="UP000677228">
    <property type="component" value="Unassembled WGS sequence"/>
</dbReference>